<reference evidence="9 11" key="1">
    <citation type="journal article" date="2020" name="Stud. Mycol.">
        <title>101 Dothideomycetes genomes: a test case for predicting lifestyles and emergence of pathogens.</title>
        <authorList>
            <person name="Haridas S."/>
            <person name="Albert R."/>
            <person name="Binder M."/>
            <person name="Bloem J."/>
            <person name="Labutti K."/>
            <person name="Salamov A."/>
            <person name="Andreopoulos B."/>
            <person name="Baker S."/>
            <person name="Barry K."/>
            <person name="Bills G."/>
            <person name="Bluhm B."/>
            <person name="Cannon C."/>
            <person name="Castanera R."/>
            <person name="Culley D."/>
            <person name="Daum C."/>
            <person name="Ezra D."/>
            <person name="Gonzalez J."/>
            <person name="Henrissat B."/>
            <person name="Kuo A."/>
            <person name="Liang C."/>
            <person name="Lipzen A."/>
            <person name="Lutzoni F."/>
            <person name="Magnuson J."/>
            <person name="Mondo S."/>
            <person name="Nolan M."/>
            <person name="Ohm R."/>
            <person name="Pangilinan J."/>
            <person name="Park H.-J."/>
            <person name="Ramirez L."/>
            <person name="Alfaro M."/>
            <person name="Sun H."/>
            <person name="Tritt A."/>
            <person name="Yoshinaga Y."/>
            <person name="Zwiers L.-H."/>
            <person name="Turgeon B."/>
            <person name="Goodwin S."/>
            <person name="Spatafora J."/>
            <person name="Crous P."/>
            <person name="Grigoriev I."/>
        </authorList>
    </citation>
    <scope>NUCLEOTIDE SEQUENCE</scope>
    <source>
        <strain evidence="9 11">CBS 304.34</strain>
    </source>
</reference>
<feature type="transmembrane region" description="Helical" evidence="7">
    <location>
        <begin position="226"/>
        <end position="249"/>
    </location>
</feature>
<feature type="region of interest" description="Disordered" evidence="6">
    <location>
        <begin position="312"/>
        <end position="360"/>
    </location>
</feature>
<feature type="transmembrane region" description="Helical" evidence="7">
    <location>
        <begin position="269"/>
        <end position="288"/>
    </location>
</feature>
<evidence type="ECO:0000256" key="4">
    <source>
        <dbReference type="ARBA" id="ARBA00023136"/>
    </source>
</evidence>
<evidence type="ECO:0000259" key="8">
    <source>
        <dbReference type="Pfam" id="PF20684"/>
    </source>
</evidence>
<comment type="similarity">
    <text evidence="5">Belongs to the SAT4 family.</text>
</comment>
<evidence type="ECO:0000313" key="9">
    <source>
        <dbReference type="EMBL" id="KAF2812872.1"/>
    </source>
</evidence>
<dbReference type="GO" id="GO:0016020">
    <property type="term" value="C:membrane"/>
    <property type="evidence" value="ECO:0007669"/>
    <property type="project" value="UniProtKB-SubCell"/>
</dbReference>
<protein>
    <recommendedName>
        <fullName evidence="8">Rhodopsin domain-containing protein</fullName>
    </recommendedName>
</protein>
<keyword evidence="2 7" id="KW-0812">Transmembrane</keyword>
<feature type="transmembrane region" description="Helical" evidence="7">
    <location>
        <begin position="192"/>
        <end position="214"/>
    </location>
</feature>
<evidence type="ECO:0000256" key="1">
    <source>
        <dbReference type="ARBA" id="ARBA00004141"/>
    </source>
</evidence>
<feature type="transmembrane region" description="Helical" evidence="7">
    <location>
        <begin position="103"/>
        <end position="125"/>
    </location>
</feature>
<dbReference type="GeneID" id="54468653"/>
<accession>A0A6A6YVA6</accession>
<evidence type="ECO:0000256" key="6">
    <source>
        <dbReference type="SAM" id="MobiDB-lite"/>
    </source>
</evidence>
<dbReference type="EMBL" id="MU003696">
    <property type="protein sequence ID" value="KAF2812872.1"/>
    <property type="molecule type" value="Genomic_DNA"/>
</dbReference>
<dbReference type="Pfam" id="PF20684">
    <property type="entry name" value="Fung_rhodopsin"/>
    <property type="match status" value="1"/>
</dbReference>
<dbReference type="InterPro" id="IPR049326">
    <property type="entry name" value="Rhodopsin_dom_fungi"/>
</dbReference>
<keyword evidence="3 7" id="KW-1133">Transmembrane helix</keyword>
<dbReference type="InterPro" id="IPR052337">
    <property type="entry name" value="SAT4-like"/>
</dbReference>
<dbReference type="RefSeq" id="XP_033579836.1">
    <property type="nucleotide sequence ID" value="XM_033727760.1"/>
</dbReference>
<feature type="compositionally biased region" description="Polar residues" evidence="6">
    <location>
        <begin position="341"/>
        <end position="356"/>
    </location>
</feature>
<proteinExistence type="inferred from homology"/>
<evidence type="ECO:0000256" key="5">
    <source>
        <dbReference type="ARBA" id="ARBA00038359"/>
    </source>
</evidence>
<name>A0A6A6YVA6_9PEZI</name>
<feature type="transmembrane region" description="Helical" evidence="7">
    <location>
        <begin position="137"/>
        <end position="163"/>
    </location>
</feature>
<dbReference type="Proteomes" id="UP000504636">
    <property type="component" value="Unplaced"/>
</dbReference>
<reference evidence="11" key="2">
    <citation type="submission" date="2020-04" db="EMBL/GenBank/DDBJ databases">
        <authorList>
            <consortium name="NCBI Genome Project"/>
        </authorList>
    </citation>
    <scope>NUCLEOTIDE SEQUENCE</scope>
    <source>
        <strain evidence="11">CBS 304.34</strain>
    </source>
</reference>
<gene>
    <name evidence="9 11" type="ORF">BDZ99DRAFT_568176</name>
</gene>
<dbReference type="PANTHER" id="PTHR33048:SF157">
    <property type="entry name" value="INTEGRAL MEMBRANE PROTEIN"/>
    <property type="match status" value="1"/>
</dbReference>
<reference evidence="11" key="3">
    <citation type="submission" date="2025-04" db="UniProtKB">
        <authorList>
            <consortium name="RefSeq"/>
        </authorList>
    </citation>
    <scope>IDENTIFICATION</scope>
    <source>
        <strain evidence="11">CBS 304.34</strain>
    </source>
</reference>
<feature type="domain" description="Rhodopsin" evidence="8">
    <location>
        <begin position="28"/>
        <end position="293"/>
    </location>
</feature>
<evidence type="ECO:0000256" key="2">
    <source>
        <dbReference type="ARBA" id="ARBA00022692"/>
    </source>
</evidence>
<feature type="transmembrane region" description="Helical" evidence="7">
    <location>
        <begin position="44"/>
        <end position="65"/>
    </location>
</feature>
<keyword evidence="10" id="KW-1185">Reference proteome</keyword>
<evidence type="ECO:0000313" key="11">
    <source>
        <dbReference type="RefSeq" id="XP_033579836.1"/>
    </source>
</evidence>
<keyword evidence="4 7" id="KW-0472">Membrane</keyword>
<dbReference type="AlphaFoldDB" id="A0A6A6YVA6"/>
<dbReference type="PANTHER" id="PTHR33048">
    <property type="entry name" value="PTH11-LIKE INTEGRAL MEMBRANE PROTEIN (AFU_ORTHOLOGUE AFUA_5G11245)"/>
    <property type="match status" value="1"/>
</dbReference>
<comment type="subcellular location">
    <subcellularLocation>
        <location evidence="1">Membrane</location>
        <topology evidence="1">Multi-pass membrane protein</topology>
    </subcellularLocation>
</comment>
<sequence length="394" mass="44353">MLMLTQGPDVIYPVSIVLAILDVIAVGLRFYARRRQKQSLRIDDWLIIPALVMMLGMCAAIWWGVASRAVRYPTPALLEARDLVSRTPIDQSNRIITITAKTFFIVITLAIPTLGLIKGSILCFYRRIFCIYGLSRYIPLIAITFMLTIVFTWTVGFFFAYVFGCGTTFDVYWAGAGADIIAKCVDTQMMMYALSLSGFLCDALIILIPIPLVWKLQLSTKKKLAVISIFLTGSLAVVASMIKLIWFVWENEHPFNPNNDQDLIITAFIFWSMVETQAGLLAACLPTLRSLIQGRSMDSVLNSIHSKLSMHSLRSRSRSDTDSTRKGSVTSYDSSPRRSETSQVPFNKNDSETYGNYRTRALHPLDASEVSEDLRRGQIAIDRQYEVEVTDHKV</sequence>
<dbReference type="OrthoDB" id="5393606at2759"/>
<evidence type="ECO:0000256" key="7">
    <source>
        <dbReference type="SAM" id="Phobius"/>
    </source>
</evidence>
<organism evidence="9">
    <name type="scientific">Mytilinidion resinicola</name>
    <dbReference type="NCBI Taxonomy" id="574789"/>
    <lineage>
        <taxon>Eukaryota</taxon>
        <taxon>Fungi</taxon>
        <taxon>Dikarya</taxon>
        <taxon>Ascomycota</taxon>
        <taxon>Pezizomycotina</taxon>
        <taxon>Dothideomycetes</taxon>
        <taxon>Pleosporomycetidae</taxon>
        <taxon>Mytilinidiales</taxon>
        <taxon>Mytilinidiaceae</taxon>
        <taxon>Mytilinidion</taxon>
    </lineage>
</organism>
<evidence type="ECO:0000313" key="10">
    <source>
        <dbReference type="Proteomes" id="UP000504636"/>
    </source>
</evidence>
<evidence type="ECO:0000256" key="3">
    <source>
        <dbReference type="ARBA" id="ARBA00022989"/>
    </source>
</evidence>
<feature type="transmembrane region" description="Helical" evidence="7">
    <location>
        <begin position="12"/>
        <end position="32"/>
    </location>
</feature>